<dbReference type="GO" id="GO:0016616">
    <property type="term" value="F:oxidoreductase activity, acting on the CH-OH group of donors, NAD or NADP as acceptor"/>
    <property type="evidence" value="ECO:0007669"/>
    <property type="project" value="UniProtKB-ARBA"/>
</dbReference>
<dbReference type="InterPro" id="IPR018170">
    <property type="entry name" value="Aldo/ket_reductase_CS"/>
</dbReference>
<dbReference type="Proteomes" id="UP000295718">
    <property type="component" value="Unassembled WGS sequence"/>
</dbReference>
<accession>A0A4V2QBX5</accession>
<dbReference type="Pfam" id="PF00248">
    <property type="entry name" value="Aldo_ket_red"/>
    <property type="match status" value="1"/>
</dbReference>
<dbReference type="PROSITE" id="PS00062">
    <property type="entry name" value="ALDOKETO_REDUCTASE_2"/>
    <property type="match status" value="1"/>
</dbReference>
<feature type="binding site" evidence="5">
    <location>
        <position position="124"/>
    </location>
    <ligand>
        <name>substrate</name>
    </ligand>
</feature>
<reference evidence="8 9" key="1">
    <citation type="submission" date="2019-03" db="EMBL/GenBank/DDBJ databases">
        <title>Genomic Encyclopedia of Type Strains, Phase IV (KMG-IV): sequencing the most valuable type-strain genomes for metagenomic binning, comparative biology and taxonomic classification.</title>
        <authorList>
            <person name="Goeker M."/>
        </authorList>
    </citation>
    <scope>NUCLEOTIDE SEQUENCE [LARGE SCALE GENOMIC DNA]</scope>
    <source>
        <strain evidence="8 9">DSM 100556</strain>
    </source>
</reference>
<dbReference type="CDD" id="cd19071">
    <property type="entry name" value="AKR_AKR1-5-like"/>
    <property type="match status" value="1"/>
</dbReference>
<evidence type="ECO:0000313" key="8">
    <source>
        <dbReference type="EMBL" id="TCL58127.1"/>
    </source>
</evidence>
<keyword evidence="3" id="KW-0560">Oxidoreductase</keyword>
<feature type="site" description="Lowers pKa of active site Tyr" evidence="6">
    <location>
        <position position="91"/>
    </location>
</feature>
<evidence type="ECO:0000256" key="1">
    <source>
        <dbReference type="ARBA" id="ARBA00007905"/>
    </source>
</evidence>
<dbReference type="OrthoDB" id="9804790at2"/>
<evidence type="ECO:0000256" key="3">
    <source>
        <dbReference type="ARBA" id="ARBA00023002"/>
    </source>
</evidence>
<comment type="caution">
    <text evidence="8">The sequence shown here is derived from an EMBL/GenBank/DDBJ whole genome shotgun (WGS) entry which is preliminary data.</text>
</comment>
<dbReference type="EMBL" id="SLUO01000007">
    <property type="protein sequence ID" value="TCL58127.1"/>
    <property type="molecule type" value="Genomic_DNA"/>
</dbReference>
<dbReference type="PANTHER" id="PTHR43827">
    <property type="entry name" value="2,5-DIKETO-D-GLUCONIC ACID REDUCTASE"/>
    <property type="match status" value="1"/>
</dbReference>
<comment type="similarity">
    <text evidence="1">Belongs to the aldo/keto reductase family.</text>
</comment>
<dbReference type="InterPro" id="IPR023210">
    <property type="entry name" value="NADP_OxRdtase_dom"/>
</dbReference>
<evidence type="ECO:0000256" key="5">
    <source>
        <dbReference type="PIRSR" id="PIRSR000097-2"/>
    </source>
</evidence>
<dbReference type="Gene3D" id="3.20.20.100">
    <property type="entry name" value="NADP-dependent oxidoreductase domain"/>
    <property type="match status" value="1"/>
</dbReference>
<dbReference type="InterPro" id="IPR036812">
    <property type="entry name" value="NAD(P)_OxRdtase_dom_sf"/>
</dbReference>
<keyword evidence="2" id="KW-0521">NADP</keyword>
<dbReference type="STRING" id="1469948.GCA_000732725_02364"/>
<dbReference type="PIRSF" id="PIRSF000097">
    <property type="entry name" value="AKR"/>
    <property type="match status" value="1"/>
</dbReference>
<dbReference type="AlphaFoldDB" id="A0A4V2QBX5"/>
<evidence type="ECO:0000256" key="4">
    <source>
        <dbReference type="PIRSR" id="PIRSR000097-1"/>
    </source>
</evidence>
<feature type="active site" description="Proton donor" evidence="4">
    <location>
        <position position="65"/>
    </location>
</feature>
<gene>
    <name evidence="8" type="ORF">EDD76_107243</name>
</gene>
<feature type="domain" description="NADP-dependent oxidoreductase" evidence="7">
    <location>
        <begin position="41"/>
        <end position="276"/>
    </location>
</feature>
<keyword evidence="9" id="KW-1185">Reference proteome</keyword>
<proteinExistence type="inferred from homology"/>
<evidence type="ECO:0000313" key="9">
    <source>
        <dbReference type="Proteomes" id="UP000295718"/>
    </source>
</evidence>
<dbReference type="SUPFAM" id="SSF51430">
    <property type="entry name" value="NAD(P)-linked oxidoreductase"/>
    <property type="match status" value="1"/>
</dbReference>
<evidence type="ECO:0000256" key="2">
    <source>
        <dbReference type="ARBA" id="ARBA00022857"/>
    </source>
</evidence>
<name>A0A4V2QBX5_9FIRM</name>
<dbReference type="PRINTS" id="PR00069">
    <property type="entry name" value="ALDKETRDTASE"/>
</dbReference>
<dbReference type="InterPro" id="IPR020471">
    <property type="entry name" value="AKR"/>
</dbReference>
<evidence type="ECO:0000256" key="6">
    <source>
        <dbReference type="PIRSR" id="PIRSR000097-3"/>
    </source>
</evidence>
<sequence>MEYKRMEELKLNNGMSIPLLGIGATGIWGEGKEPQTVKLIQRQYEIYCYALKSRKCRLFDTSSAYGLNEEVLGKAINDIGINRNEVILMSKISNSQQREGNVRKALEETLKKLNTDYLDVYLIHWPQTGTFINTYLQMEKMYKEGLVKSIGVCNFNIHHLEELRQQASIIPSVNQFEIHPLFTQDNLINYCQANNILPIAYSPIGRMHDVLINAKPVYELSRKYGKTPVQIILRWHYQLYHVAIPRTLDKNHFDDIFSVDEFFLEEREVSWISSINENIRLRYNPDTCDFSRL</sequence>
<evidence type="ECO:0000259" key="7">
    <source>
        <dbReference type="Pfam" id="PF00248"/>
    </source>
</evidence>
<protein>
    <submittedName>
        <fullName evidence="8">Diketogulonate reductase-like aldo/keto reductase</fullName>
    </submittedName>
</protein>
<organism evidence="8 9">
    <name type="scientific">Kineothrix alysoides</name>
    <dbReference type="NCBI Taxonomy" id="1469948"/>
    <lineage>
        <taxon>Bacteria</taxon>
        <taxon>Bacillati</taxon>
        <taxon>Bacillota</taxon>
        <taxon>Clostridia</taxon>
        <taxon>Lachnospirales</taxon>
        <taxon>Lachnospiraceae</taxon>
        <taxon>Kineothrix</taxon>
    </lineage>
</organism>
<dbReference type="PANTHER" id="PTHR43827:SF3">
    <property type="entry name" value="NADP-DEPENDENT OXIDOREDUCTASE DOMAIN-CONTAINING PROTEIN"/>
    <property type="match status" value="1"/>
</dbReference>